<sequence>QGDEQRNLVNNLSDYLDGDNYSNNSITFVFWGINYLLQNPDVTYSQFKNWFLTPREGNDFIYDAAYWEDPNLSFPQQDLPSWEDFQAAYPTESSEYIYDAVGGELAQLKINYPVLTRNGCALKVSRALNYSGVIIPDIPGTFEGADGKFYFVNAKALDTWMKETFGTNPATVTTPYNEKHYQYDSADGGVNGGNFKTLLSNKKGIYTMLPEDPAAFQASGHCDIFDGVKCKAGCYYPAASEVNIWVLE</sequence>
<dbReference type="OrthoDB" id="8480759at2"/>
<name>A0A256A871_9FLAO</name>
<accession>A0A256A871</accession>
<dbReference type="Pfam" id="PF14113">
    <property type="entry name" value="Tae4"/>
    <property type="match status" value="1"/>
</dbReference>
<dbReference type="RefSeq" id="WP_094411439.1">
    <property type="nucleotide sequence ID" value="NZ_NOXV01000030.1"/>
</dbReference>
<gene>
    <name evidence="1" type="ORF">CHU92_00240</name>
</gene>
<reference evidence="1 2" key="1">
    <citation type="submission" date="2017-07" db="EMBL/GenBank/DDBJ databases">
        <title>Flavobacterium cyanobacteriorum sp. nov., isolated from cyanobacterial aggregates in a eutrophic lake.</title>
        <authorList>
            <person name="Cai H."/>
        </authorList>
    </citation>
    <scope>NUCLEOTIDE SEQUENCE [LARGE SCALE GENOMIC DNA]</scope>
    <source>
        <strain evidence="1 2">TH021</strain>
    </source>
</reference>
<feature type="non-terminal residue" evidence="1">
    <location>
        <position position="1"/>
    </location>
</feature>
<dbReference type="InterPro" id="IPR025562">
    <property type="entry name" value="Tae4"/>
</dbReference>
<keyword evidence="2" id="KW-1185">Reference proteome</keyword>
<comment type="caution">
    <text evidence="1">The sequence shown here is derived from an EMBL/GenBank/DDBJ whole genome shotgun (WGS) entry which is preliminary data.</text>
</comment>
<evidence type="ECO:0000313" key="2">
    <source>
        <dbReference type="Proteomes" id="UP000216605"/>
    </source>
</evidence>
<proteinExistence type="predicted"/>
<evidence type="ECO:0000313" key="1">
    <source>
        <dbReference type="EMBL" id="OYQ49907.1"/>
    </source>
</evidence>
<protein>
    <submittedName>
        <fullName evidence="1">Uncharacterized protein</fullName>
    </submittedName>
</protein>
<dbReference type="AlphaFoldDB" id="A0A256A871"/>
<organism evidence="1 2">
    <name type="scientific">Flavobacterium cyanobacteriorum</name>
    <dbReference type="NCBI Taxonomy" id="2022802"/>
    <lineage>
        <taxon>Bacteria</taxon>
        <taxon>Pseudomonadati</taxon>
        <taxon>Bacteroidota</taxon>
        <taxon>Flavobacteriia</taxon>
        <taxon>Flavobacteriales</taxon>
        <taxon>Flavobacteriaceae</taxon>
        <taxon>Flavobacterium</taxon>
    </lineage>
</organism>
<dbReference type="EMBL" id="NOXV01000030">
    <property type="protein sequence ID" value="OYQ49907.1"/>
    <property type="molecule type" value="Genomic_DNA"/>
</dbReference>
<dbReference type="Gene3D" id="3.90.1720.70">
    <property type="match status" value="1"/>
</dbReference>
<dbReference type="Proteomes" id="UP000216605">
    <property type="component" value="Unassembled WGS sequence"/>
</dbReference>